<sequence length="452" mass="53294">MASSFDAIESKIFNDPIHGHMDFDPLLIKVIDTPQFQRLRHIKQLGNCYWVYPSANHNRFEHSLGTCYLASKLVQSLKNGLDNDLEIEITEKDIFLVSLAALCHDLGHGPLSHAFDGIFLEKLELKKKHEDLSVEMLDRLLKENDLIPKFKERFNDFDDEVDIEFVREQIRGPKENDVLIGLKDNKKRFLYDIVSNKESGVDVDKFDYIARDCHHLGIKSTFDHSRYIKLAKIIKSGDSYKICIREKEARNIYELFHMRLVLHDRAYQHKTCKAIELMMMDALYSAKDHIKVITSNKELKLEETVNNAEAFEQLTDNTIFGLRYTTDPNLKECRELLERIDQRKIYRCMYQGDISLKENVDMILEDYKDKIIIAPVNLNYGMKNLNPVDHCWFYEKSNTKECFTIKKEEVSQFLPQKFSEKRIRIYYKGVDKEEYEEIKKKLIEELNKQHTN</sequence>
<dbReference type="PANTHER" id="PTHR11373:SF4">
    <property type="entry name" value="DEOXYNUCLEOSIDE TRIPHOSPHATE TRIPHOSPHOHYDROLASE SAMHD1"/>
    <property type="match status" value="1"/>
</dbReference>
<dbReference type="Gene3D" id="1.10.3210.10">
    <property type="entry name" value="Hypothetical protein af1432"/>
    <property type="match status" value="1"/>
</dbReference>
<dbReference type="InterPro" id="IPR006674">
    <property type="entry name" value="HD_domain"/>
</dbReference>
<reference evidence="3 4" key="1">
    <citation type="submission" date="2020-08" db="EMBL/GenBank/DDBJ databases">
        <authorList>
            <person name="Hejnol A."/>
        </authorList>
    </citation>
    <scope>NUCLEOTIDE SEQUENCE [LARGE SCALE GENOMIC DNA]</scope>
</reference>
<evidence type="ECO:0000313" key="4">
    <source>
        <dbReference type="Proteomes" id="UP000549394"/>
    </source>
</evidence>
<gene>
    <name evidence="3" type="ORF">DGYR_LOCUS6296</name>
</gene>
<dbReference type="AlphaFoldDB" id="A0A7I8VNJ3"/>
<dbReference type="Pfam" id="PF01966">
    <property type="entry name" value="HD"/>
    <property type="match status" value="1"/>
</dbReference>
<dbReference type="GO" id="GO:0005634">
    <property type="term" value="C:nucleus"/>
    <property type="evidence" value="ECO:0007669"/>
    <property type="project" value="TreeGrafter"/>
</dbReference>
<comment type="similarity">
    <text evidence="1">Belongs to the SAMHD1 family.</text>
</comment>
<dbReference type="EMBL" id="CAJFCJ010000007">
    <property type="protein sequence ID" value="CAD5117811.1"/>
    <property type="molecule type" value="Genomic_DNA"/>
</dbReference>
<organism evidence="3 4">
    <name type="scientific">Dimorphilus gyrociliatus</name>
    <dbReference type="NCBI Taxonomy" id="2664684"/>
    <lineage>
        <taxon>Eukaryota</taxon>
        <taxon>Metazoa</taxon>
        <taxon>Spiralia</taxon>
        <taxon>Lophotrochozoa</taxon>
        <taxon>Annelida</taxon>
        <taxon>Polychaeta</taxon>
        <taxon>Polychaeta incertae sedis</taxon>
        <taxon>Dinophilidae</taxon>
        <taxon>Dimorphilus</taxon>
    </lineage>
</organism>
<keyword evidence="4" id="KW-1185">Reference proteome</keyword>
<evidence type="ECO:0000256" key="1">
    <source>
        <dbReference type="ARBA" id="ARBA00005776"/>
    </source>
</evidence>
<dbReference type="GO" id="GO:0008832">
    <property type="term" value="F:dGTPase activity"/>
    <property type="evidence" value="ECO:0007669"/>
    <property type="project" value="TreeGrafter"/>
</dbReference>
<name>A0A7I8VNJ3_9ANNE</name>
<dbReference type="Gene3D" id="3.30.70.2760">
    <property type="match status" value="1"/>
</dbReference>
<dbReference type="SUPFAM" id="SSF109604">
    <property type="entry name" value="HD-domain/PDEase-like"/>
    <property type="match status" value="1"/>
</dbReference>
<dbReference type="SMART" id="SM00471">
    <property type="entry name" value="HDc"/>
    <property type="match status" value="1"/>
</dbReference>
<evidence type="ECO:0000313" key="3">
    <source>
        <dbReference type="EMBL" id="CAD5117811.1"/>
    </source>
</evidence>
<dbReference type="CDD" id="cd00077">
    <property type="entry name" value="HDc"/>
    <property type="match status" value="1"/>
</dbReference>
<feature type="domain" description="HD/PDEase" evidence="2">
    <location>
        <begin position="55"/>
        <end position="218"/>
    </location>
</feature>
<dbReference type="InterPro" id="IPR050135">
    <property type="entry name" value="dGTPase-like"/>
</dbReference>
<dbReference type="InterPro" id="IPR003607">
    <property type="entry name" value="HD/PDEase_dom"/>
</dbReference>
<dbReference type="OrthoDB" id="9991235at2759"/>
<protein>
    <submittedName>
        <fullName evidence="3">DgyrCDS6560</fullName>
    </submittedName>
</protein>
<dbReference type="PANTHER" id="PTHR11373">
    <property type="entry name" value="DEOXYNUCLEOSIDE TRIPHOSPHATE TRIPHOSPHOHYDROLASE"/>
    <property type="match status" value="1"/>
</dbReference>
<comment type="caution">
    <text evidence="3">The sequence shown here is derived from an EMBL/GenBank/DDBJ whole genome shotgun (WGS) entry which is preliminary data.</text>
</comment>
<dbReference type="GO" id="GO:0006203">
    <property type="term" value="P:dGTP catabolic process"/>
    <property type="evidence" value="ECO:0007669"/>
    <property type="project" value="TreeGrafter"/>
</dbReference>
<accession>A0A7I8VNJ3</accession>
<proteinExistence type="inferred from homology"/>
<evidence type="ECO:0000259" key="2">
    <source>
        <dbReference type="SMART" id="SM00471"/>
    </source>
</evidence>
<dbReference type="Proteomes" id="UP000549394">
    <property type="component" value="Unassembled WGS sequence"/>
</dbReference>